<keyword evidence="3" id="KW-1185">Reference proteome</keyword>
<proteinExistence type="predicted"/>
<dbReference type="InterPro" id="IPR046896">
    <property type="entry name" value="Cup1-like_N"/>
</dbReference>
<reference evidence="2" key="2">
    <citation type="submission" date="2023-06" db="EMBL/GenBank/DDBJ databases">
        <authorList>
            <consortium name="Lawrence Berkeley National Laboratory"/>
            <person name="Haridas S."/>
            <person name="Hensen N."/>
            <person name="Bonometti L."/>
            <person name="Westerberg I."/>
            <person name="Brannstrom I.O."/>
            <person name="Guillou S."/>
            <person name="Cros-Aarteil S."/>
            <person name="Calhoun S."/>
            <person name="Kuo A."/>
            <person name="Mondo S."/>
            <person name="Pangilinan J."/>
            <person name="Riley R."/>
            <person name="Labutti K."/>
            <person name="Andreopoulos B."/>
            <person name="Lipzen A."/>
            <person name="Chen C."/>
            <person name="Yanf M."/>
            <person name="Daum C."/>
            <person name="Ng V."/>
            <person name="Clum A."/>
            <person name="Steindorff A."/>
            <person name="Ohm R."/>
            <person name="Martin F."/>
            <person name="Silar P."/>
            <person name="Natvig D."/>
            <person name="Lalanne C."/>
            <person name="Gautier V."/>
            <person name="Ament-Velasquez S.L."/>
            <person name="Kruys A."/>
            <person name="Hutchinson M.I."/>
            <person name="Powell A.J."/>
            <person name="Barry K."/>
            <person name="Miller A.N."/>
            <person name="Grigoriev I.V."/>
            <person name="Debuchy R."/>
            <person name="Gladieux P."/>
            <person name="Thoren M.H."/>
            <person name="Johannesson H."/>
        </authorList>
    </citation>
    <scope>NUCLEOTIDE SEQUENCE</scope>
    <source>
        <strain evidence="2">CBS 118394</strain>
    </source>
</reference>
<dbReference type="Proteomes" id="UP001283341">
    <property type="component" value="Unassembled WGS sequence"/>
</dbReference>
<dbReference type="Pfam" id="PF05347">
    <property type="entry name" value="Complex1_LYR"/>
    <property type="match status" value="1"/>
</dbReference>
<dbReference type="CDD" id="cd20273">
    <property type="entry name" value="Complex1_LYR_unchar"/>
    <property type="match status" value="1"/>
</dbReference>
<gene>
    <name evidence="2" type="ORF">B0H66DRAFT_274846</name>
</gene>
<dbReference type="AlphaFoldDB" id="A0AAE0I0G5"/>
<accession>A0AAE0I0G5</accession>
<evidence type="ECO:0000313" key="2">
    <source>
        <dbReference type="EMBL" id="KAK3316004.1"/>
    </source>
</evidence>
<dbReference type="InterPro" id="IPR008011">
    <property type="entry name" value="Complex1_LYR_dom"/>
</dbReference>
<name>A0AAE0I0G5_9PEZI</name>
<evidence type="ECO:0000313" key="3">
    <source>
        <dbReference type="Proteomes" id="UP001283341"/>
    </source>
</evidence>
<sequence>MTPLYRQGRDSRHRRACCALYRALLRQGKRVPVPDDIATGPWSASAEIGNLVRRGFRRNRKDISHRLIVAALKDGYKFLGMFGRVAQDTEGEEHASVITFLRENKKRVEAIHAKQAAERAAKPVSPHPDRVPILTLLPPTKKKPGPVYVATNRPRPLSELSGGVRKLPTLDDCMGYPFLRLGKPQSPELAGVIRRIVYTRQRNIRELLSMKKYEMSDAKIEDEWDGMMDLLAEGRKRKMGTTPSYGEIYEQWWQAGQEIAEKIKKGRRTKWYEEPERLWDRDWPEMKEISFADSWRIFGYELAIKLAAQQQDMVARGKALWKIALAERELAEKEAKERGERLVRPMGDQEMEMRENWKRAWSRRQVKERLAKMYEAEEKGDHETAKKLANRKFKVQVPLRVWDWKSKAKKASPKVVS</sequence>
<comment type="caution">
    <text evidence="2">The sequence shown here is derived from an EMBL/GenBank/DDBJ whole genome shotgun (WGS) entry which is preliminary data.</text>
</comment>
<evidence type="ECO:0000259" key="1">
    <source>
        <dbReference type="Pfam" id="PF05347"/>
    </source>
</evidence>
<dbReference type="EMBL" id="JAUEDM010000005">
    <property type="protein sequence ID" value="KAK3316004.1"/>
    <property type="molecule type" value="Genomic_DNA"/>
</dbReference>
<reference evidence="2" key="1">
    <citation type="journal article" date="2023" name="Mol. Phylogenet. Evol.">
        <title>Genome-scale phylogeny and comparative genomics of the fungal order Sordariales.</title>
        <authorList>
            <person name="Hensen N."/>
            <person name="Bonometti L."/>
            <person name="Westerberg I."/>
            <person name="Brannstrom I.O."/>
            <person name="Guillou S."/>
            <person name="Cros-Aarteil S."/>
            <person name="Calhoun S."/>
            <person name="Haridas S."/>
            <person name="Kuo A."/>
            <person name="Mondo S."/>
            <person name="Pangilinan J."/>
            <person name="Riley R."/>
            <person name="LaButti K."/>
            <person name="Andreopoulos B."/>
            <person name="Lipzen A."/>
            <person name="Chen C."/>
            <person name="Yan M."/>
            <person name="Daum C."/>
            <person name="Ng V."/>
            <person name="Clum A."/>
            <person name="Steindorff A."/>
            <person name="Ohm R.A."/>
            <person name="Martin F."/>
            <person name="Silar P."/>
            <person name="Natvig D.O."/>
            <person name="Lalanne C."/>
            <person name="Gautier V."/>
            <person name="Ament-Velasquez S.L."/>
            <person name="Kruys A."/>
            <person name="Hutchinson M.I."/>
            <person name="Powell A.J."/>
            <person name="Barry K."/>
            <person name="Miller A.N."/>
            <person name="Grigoriev I.V."/>
            <person name="Debuchy R."/>
            <person name="Gladieux P."/>
            <person name="Hiltunen Thoren M."/>
            <person name="Johannesson H."/>
        </authorList>
    </citation>
    <scope>NUCLEOTIDE SEQUENCE</scope>
    <source>
        <strain evidence="2">CBS 118394</strain>
    </source>
</reference>
<organism evidence="2 3">
    <name type="scientific">Apodospora peruviana</name>
    <dbReference type="NCBI Taxonomy" id="516989"/>
    <lineage>
        <taxon>Eukaryota</taxon>
        <taxon>Fungi</taxon>
        <taxon>Dikarya</taxon>
        <taxon>Ascomycota</taxon>
        <taxon>Pezizomycotina</taxon>
        <taxon>Sordariomycetes</taxon>
        <taxon>Sordariomycetidae</taxon>
        <taxon>Sordariales</taxon>
        <taxon>Lasiosphaeriaceae</taxon>
        <taxon>Apodospora</taxon>
    </lineage>
</organism>
<protein>
    <recommendedName>
        <fullName evidence="1">Complex 1 LYR protein domain-containing protein</fullName>
    </recommendedName>
</protein>
<feature type="domain" description="Complex 1 LYR protein" evidence="1">
    <location>
        <begin position="15"/>
        <end position="81"/>
    </location>
</feature>